<feature type="coiled-coil region" evidence="5">
    <location>
        <begin position="62"/>
        <end position="89"/>
    </location>
</feature>
<name>A0A7X0SJB5_9BACL</name>
<dbReference type="CDD" id="cd05325">
    <property type="entry name" value="carb_red_sniffer_like_SDR_c"/>
    <property type="match status" value="1"/>
</dbReference>
<comment type="similarity">
    <text evidence="1 4">Belongs to the short-chain dehydrogenases/reductases (SDR) family.</text>
</comment>
<dbReference type="GO" id="GO:0016491">
    <property type="term" value="F:oxidoreductase activity"/>
    <property type="evidence" value="ECO:0007669"/>
    <property type="project" value="UniProtKB-KW"/>
</dbReference>
<dbReference type="InterPro" id="IPR036291">
    <property type="entry name" value="NAD(P)-bd_dom_sf"/>
</dbReference>
<dbReference type="InterPro" id="IPR002347">
    <property type="entry name" value="SDR_fam"/>
</dbReference>
<dbReference type="PANTHER" id="PTHR43544:SF7">
    <property type="entry name" value="NADB-LER2"/>
    <property type="match status" value="1"/>
</dbReference>
<dbReference type="PROSITE" id="PS00061">
    <property type="entry name" value="ADH_SHORT"/>
    <property type="match status" value="1"/>
</dbReference>
<dbReference type="PRINTS" id="PR00081">
    <property type="entry name" value="GDHRDH"/>
</dbReference>
<evidence type="ECO:0000313" key="6">
    <source>
        <dbReference type="EMBL" id="MBB6731007.1"/>
    </source>
</evidence>
<dbReference type="Pfam" id="PF00106">
    <property type="entry name" value="adh_short"/>
    <property type="match status" value="1"/>
</dbReference>
<dbReference type="InterPro" id="IPR051468">
    <property type="entry name" value="Fungal_SecMetab_SDRs"/>
</dbReference>
<reference evidence="6 7" key="1">
    <citation type="submission" date="2020-08" db="EMBL/GenBank/DDBJ databases">
        <title>Cohnella phylogeny.</title>
        <authorList>
            <person name="Dunlap C."/>
        </authorList>
    </citation>
    <scope>NUCLEOTIDE SEQUENCE [LARGE SCALE GENOMIC DNA]</scope>
    <source>
        <strain evidence="6 7">CBP 2801</strain>
    </source>
</reference>
<gene>
    <name evidence="6" type="ORF">H7C18_08835</name>
</gene>
<dbReference type="InterPro" id="IPR020904">
    <property type="entry name" value="Sc_DH/Rdtase_CS"/>
</dbReference>
<evidence type="ECO:0000256" key="5">
    <source>
        <dbReference type="SAM" id="Coils"/>
    </source>
</evidence>
<keyword evidence="5" id="KW-0175">Coiled coil</keyword>
<dbReference type="RefSeq" id="WP_185128660.1">
    <property type="nucleotide sequence ID" value="NZ_JACJVO010000009.1"/>
</dbReference>
<keyword evidence="2" id="KW-0521">NADP</keyword>
<dbReference type="SUPFAM" id="SSF51735">
    <property type="entry name" value="NAD(P)-binding Rossmann-fold domains"/>
    <property type="match status" value="1"/>
</dbReference>
<sequence>MNLLITGANRGLGFWLAVRAAERGCTVYAGVRNAVSPNPGLIALSERFPGKVLIRQLDITNDRDAEQLAESLREENARLDALINNAAILLGRADGIDTLKPADVAASFQVNVVGQIRVVQHLLPFLGGESGGQIVNVSSGSGSFHHARGGDYPYGMSKAALNMFTKQLHLQLQDRGVHVWAVHPGWMQTDMGGPQAPDDPARNADLLLDLIDGTRPLPRERFYVDLDGADMPL</sequence>
<organism evidence="6 7">
    <name type="scientific">Cohnella zeiphila</name>
    <dbReference type="NCBI Taxonomy" id="2761120"/>
    <lineage>
        <taxon>Bacteria</taxon>
        <taxon>Bacillati</taxon>
        <taxon>Bacillota</taxon>
        <taxon>Bacilli</taxon>
        <taxon>Bacillales</taxon>
        <taxon>Paenibacillaceae</taxon>
        <taxon>Cohnella</taxon>
    </lineage>
</organism>
<evidence type="ECO:0000313" key="7">
    <source>
        <dbReference type="Proteomes" id="UP000564644"/>
    </source>
</evidence>
<evidence type="ECO:0000256" key="3">
    <source>
        <dbReference type="ARBA" id="ARBA00023002"/>
    </source>
</evidence>
<accession>A0A7X0SJB5</accession>
<dbReference type="PRINTS" id="PR00080">
    <property type="entry name" value="SDRFAMILY"/>
</dbReference>
<dbReference type="AlphaFoldDB" id="A0A7X0SJB5"/>
<dbReference type="EMBL" id="JACJVO010000009">
    <property type="protein sequence ID" value="MBB6731007.1"/>
    <property type="molecule type" value="Genomic_DNA"/>
</dbReference>
<evidence type="ECO:0000256" key="2">
    <source>
        <dbReference type="ARBA" id="ARBA00022857"/>
    </source>
</evidence>
<dbReference type="Proteomes" id="UP000564644">
    <property type="component" value="Unassembled WGS sequence"/>
</dbReference>
<protein>
    <submittedName>
        <fullName evidence="6">SDR family oxidoreductase</fullName>
    </submittedName>
</protein>
<dbReference type="GO" id="GO:0005737">
    <property type="term" value="C:cytoplasm"/>
    <property type="evidence" value="ECO:0007669"/>
    <property type="project" value="TreeGrafter"/>
</dbReference>
<dbReference type="Gene3D" id="3.40.50.720">
    <property type="entry name" value="NAD(P)-binding Rossmann-like Domain"/>
    <property type="match status" value="1"/>
</dbReference>
<keyword evidence="7" id="KW-1185">Reference proteome</keyword>
<comment type="caution">
    <text evidence="6">The sequence shown here is derived from an EMBL/GenBank/DDBJ whole genome shotgun (WGS) entry which is preliminary data.</text>
</comment>
<evidence type="ECO:0000256" key="1">
    <source>
        <dbReference type="ARBA" id="ARBA00006484"/>
    </source>
</evidence>
<evidence type="ECO:0000256" key="4">
    <source>
        <dbReference type="RuleBase" id="RU000363"/>
    </source>
</evidence>
<proteinExistence type="inferred from homology"/>
<dbReference type="PANTHER" id="PTHR43544">
    <property type="entry name" value="SHORT-CHAIN DEHYDROGENASE/REDUCTASE"/>
    <property type="match status" value="1"/>
</dbReference>
<keyword evidence="3" id="KW-0560">Oxidoreductase</keyword>